<evidence type="ECO:0000313" key="3">
    <source>
        <dbReference type="EMBL" id="PRP84604.1"/>
    </source>
</evidence>
<sequence length="345" mass="38325">MGAPSGCAPSCNGYGICQTSGMCRCLRGWVPTVSSDGYSQCITTFLDVGWRGNIIALRVVFSVIYGIQLLLVTWRLVLEFKNRAKSQGLAPPSITRLILAVLWLDVFIQFLNYGIDFKGIFHTANVWAMQTFTYIEAPNLVLMFSILLAYWIDFYQALVTKMKKEHMLRKINSSYQSQVSFEDILVEMSHMRKAKMLMVFLTVFGYAFFASFMLTVRLVTTGKADLYTYVALVTWFAVVWIILGVGFMISGLKLFRLMPEQLTVKITAVAIVLLIANLFSFASNVKSAPGVELFLIKTGIVSALTATARSATSGTPSTNHTGSQKEEMKAADESQKVDVHTSTPV</sequence>
<dbReference type="Proteomes" id="UP000241769">
    <property type="component" value="Unassembled WGS sequence"/>
</dbReference>
<keyword evidence="2" id="KW-1133">Transmembrane helix</keyword>
<feature type="transmembrane region" description="Helical" evidence="2">
    <location>
        <begin position="262"/>
        <end position="282"/>
    </location>
</feature>
<feature type="region of interest" description="Disordered" evidence="1">
    <location>
        <begin position="310"/>
        <end position="345"/>
    </location>
</feature>
<gene>
    <name evidence="3" type="ORF">PROFUN_09277</name>
</gene>
<feature type="compositionally biased region" description="Basic and acidic residues" evidence="1">
    <location>
        <begin position="323"/>
        <end position="339"/>
    </location>
</feature>
<organism evidence="3 4">
    <name type="scientific">Planoprotostelium fungivorum</name>
    <dbReference type="NCBI Taxonomy" id="1890364"/>
    <lineage>
        <taxon>Eukaryota</taxon>
        <taxon>Amoebozoa</taxon>
        <taxon>Evosea</taxon>
        <taxon>Variosea</taxon>
        <taxon>Cavosteliida</taxon>
        <taxon>Cavosteliaceae</taxon>
        <taxon>Planoprotostelium</taxon>
    </lineage>
</organism>
<proteinExistence type="predicted"/>
<name>A0A2P6NKW9_9EUKA</name>
<dbReference type="AlphaFoldDB" id="A0A2P6NKW9"/>
<accession>A0A2P6NKW9</accession>
<feature type="transmembrane region" description="Helical" evidence="2">
    <location>
        <begin position="97"/>
        <end position="115"/>
    </location>
</feature>
<dbReference type="InParanoid" id="A0A2P6NKW9"/>
<feature type="transmembrane region" description="Helical" evidence="2">
    <location>
        <begin position="140"/>
        <end position="160"/>
    </location>
</feature>
<protein>
    <recommendedName>
        <fullName evidence="5">THH1/TOM1/TOM3 domain-containing protein</fullName>
    </recommendedName>
</protein>
<keyword evidence="2" id="KW-0812">Transmembrane</keyword>
<comment type="caution">
    <text evidence="3">The sequence shown here is derived from an EMBL/GenBank/DDBJ whole genome shotgun (WGS) entry which is preliminary data.</text>
</comment>
<evidence type="ECO:0000256" key="2">
    <source>
        <dbReference type="SAM" id="Phobius"/>
    </source>
</evidence>
<dbReference type="EMBL" id="MDYQ01000060">
    <property type="protein sequence ID" value="PRP84604.1"/>
    <property type="molecule type" value="Genomic_DNA"/>
</dbReference>
<keyword evidence="2" id="KW-0472">Membrane</keyword>
<evidence type="ECO:0000256" key="1">
    <source>
        <dbReference type="SAM" id="MobiDB-lite"/>
    </source>
</evidence>
<evidence type="ECO:0008006" key="5">
    <source>
        <dbReference type="Google" id="ProtNLM"/>
    </source>
</evidence>
<feature type="transmembrane region" description="Helical" evidence="2">
    <location>
        <begin position="55"/>
        <end position="77"/>
    </location>
</feature>
<evidence type="ECO:0000313" key="4">
    <source>
        <dbReference type="Proteomes" id="UP000241769"/>
    </source>
</evidence>
<reference evidence="3 4" key="1">
    <citation type="journal article" date="2018" name="Genome Biol. Evol.">
        <title>Multiple Roots of Fruiting Body Formation in Amoebozoa.</title>
        <authorList>
            <person name="Hillmann F."/>
            <person name="Forbes G."/>
            <person name="Novohradska S."/>
            <person name="Ferling I."/>
            <person name="Riege K."/>
            <person name="Groth M."/>
            <person name="Westermann M."/>
            <person name="Marz M."/>
            <person name="Spaller T."/>
            <person name="Winckler T."/>
            <person name="Schaap P."/>
            <person name="Glockner G."/>
        </authorList>
    </citation>
    <scope>NUCLEOTIDE SEQUENCE [LARGE SCALE GENOMIC DNA]</scope>
    <source>
        <strain evidence="3 4">Jena</strain>
    </source>
</reference>
<feature type="transmembrane region" description="Helical" evidence="2">
    <location>
        <begin position="197"/>
        <end position="220"/>
    </location>
</feature>
<feature type="transmembrane region" description="Helical" evidence="2">
    <location>
        <begin position="226"/>
        <end position="250"/>
    </location>
</feature>
<keyword evidence="4" id="KW-1185">Reference proteome</keyword>